<dbReference type="Pfam" id="PF01797">
    <property type="entry name" value="Y1_Tnp"/>
    <property type="match status" value="1"/>
</dbReference>
<dbReference type="SUPFAM" id="SSF143422">
    <property type="entry name" value="Transposase IS200-like"/>
    <property type="match status" value="1"/>
</dbReference>
<dbReference type="EMBL" id="JACVDC010000038">
    <property type="protein sequence ID" value="MBC9796847.1"/>
    <property type="molecule type" value="Genomic_DNA"/>
</dbReference>
<organism evidence="2 3">
    <name type="scientific">Sinomicrobium weinanense</name>
    <dbReference type="NCBI Taxonomy" id="2842200"/>
    <lineage>
        <taxon>Bacteria</taxon>
        <taxon>Pseudomonadati</taxon>
        <taxon>Bacteroidota</taxon>
        <taxon>Flavobacteriia</taxon>
        <taxon>Flavobacteriales</taxon>
        <taxon>Flavobacteriaceae</taxon>
        <taxon>Sinomicrobium</taxon>
    </lineage>
</organism>
<evidence type="ECO:0000313" key="3">
    <source>
        <dbReference type="Proteomes" id="UP000653730"/>
    </source>
</evidence>
<gene>
    <name evidence="2" type="ORF">IBL28_12780</name>
</gene>
<dbReference type="PANTHER" id="PTHR33360:SF2">
    <property type="entry name" value="TRANSPOSASE FOR INSERTION SEQUENCE ELEMENT IS200"/>
    <property type="match status" value="1"/>
</dbReference>
<dbReference type="RefSeq" id="WP_187965990.1">
    <property type="nucleotide sequence ID" value="NZ_JACVDC010000038.1"/>
</dbReference>
<protein>
    <submittedName>
        <fullName evidence="2">Transposase</fullName>
    </submittedName>
</protein>
<dbReference type="GO" id="GO:0006313">
    <property type="term" value="P:DNA transposition"/>
    <property type="evidence" value="ECO:0007669"/>
    <property type="project" value="InterPro"/>
</dbReference>
<dbReference type="AlphaFoldDB" id="A0A926JSR8"/>
<dbReference type="Proteomes" id="UP000653730">
    <property type="component" value="Unassembled WGS sequence"/>
</dbReference>
<proteinExistence type="predicted"/>
<reference evidence="2 3" key="1">
    <citation type="submission" date="2020-09" db="EMBL/GenBank/DDBJ databases">
        <title>Sinomicrobium weinanense sp. nov., a halophilic bacteria isolated from saline-alkali soil.</title>
        <authorList>
            <person name="Wu P."/>
            <person name="Ren H."/>
            <person name="Mei Y."/>
            <person name="Liang Y."/>
            <person name="Chen Z."/>
        </authorList>
    </citation>
    <scope>NUCLEOTIDE SEQUENCE [LARGE SCALE GENOMIC DNA]</scope>
    <source>
        <strain evidence="2 3">FJxs</strain>
    </source>
</reference>
<dbReference type="Gene3D" id="3.30.70.1290">
    <property type="entry name" value="Transposase IS200-like"/>
    <property type="match status" value="1"/>
</dbReference>
<dbReference type="SMART" id="SM01321">
    <property type="entry name" value="Y1_Tnp"/>
    <property type="match status" value="1"/>
</dbReference>
<dbReference type="GO" id="GO:0003677">
    <property type="term" value="F:DNA binding"/>
    <property type="evidence" value="ECO:0007669"/>
    <property type="project" value="InterPro"/>
</dbReference>
<comment type="caution">
    <text evidence="2">The sequence shown here is derived from an EMBL/GenBank/DDBJ whole genome shotgun (WGS) entry which is preliminary data.</text>
</comment>
<evidence type="ECO:0000259" key="1">
    <source>
        <dbReference type="SMART" id="SM01321"/>
    </source>
</evidence>
<sequence length="150" mass="17707">MAQSLSQIIIHIVFGTKMRYPLIKPEIENELYAYMGDTIKRNGGIPFLINGVEGHLHILSTLPKTITLAKFIEDIKRNSSRWIKTKGIAYQKFAWQRGYGAFSVSSSKKDVVYRYIARQKQHHKKTNFKEELLEFLQKYNVDYDERYLWD</sequence>
<keyword evidence="3" id="KW-1185">Reference proteome</keyword>
<dbReference type="PANTHER" id="PTHR33360">
    <property type="entry name" value="TRANSPOSASE FOR INSERTION SEQUENCE ELEMENT IS200"/>
    <property type="match status" value="1"/>
</dbReference>
<dbReference type="InterPro" id="IPR002686">
    <property type="entry name" value="Transposase_17"/>
</dbReference>
<accession>A0A926JSR8</accession>
<feature type="domain" description="Transposase IS200-like" evidence="1">
    <location>
        <begin position="5"/>
        <end position="119"/>
    </location>
</feature>
<name>A0A926JSR8_9FLAO</name>
<evidence type="ECO:0000313" key="2">
    <source>
        <dbReference type="EMBL" id="MBC9796847.1"/>
    </source>
</evidence>
<dbReference type="InterPro" id="IPR036515">
    <property type="entry name" value="Transposase_17_sf"/>
</dbReference>
<dbReference type="GO" id="GO:0004803">
    <property type="term" value="F:transposase activity"/>
    <property type="evidence" value="ECO:0007669"/>
    <property type="project" value="InterPro"/>
</dbReference>